<dbReference type="STRING" id="1798401.A2363_01020"/>
<dbReference type="AlphaFoldDB" id="A0A1F6BGM1"/>
<evidence type="ECO:0000313" key="1">
    <source>
        <dbReference type="EMBL" id="OGG36060.1"/>
    </source>
</evidence>
<dbReference type="Gene3D" id="3.40.50.300">
    <property type="entry name" value="P-loop containing nucleotide triphosphate hydrolases"/>
    <property type="match status" value="1"/>
</dbReference>
<proteinExistence type="predicted"/>
<dbReference type="SUPFAM" id="SSF52540">
    <property type="entry name" value="P-loop containing nucleoside triphosphate hydrolases"/>
    <property type="match status" value="1"/>
</dbReference>
<organism evidence="1 2">
    <name type="scientific">Candidatus Gottesmanbacteria bacterium RIFOXYB1_FULL_47_11</name>
    <dbReference type="NCBI Taxonomy" id="1798401"/>
    <lineage>
        <taxon>Bacteria</taxon>
        <taxon>Candidatus Gottesmaniibacteriota</taxon>
    </lineage>
</organism>
<comment type="caution">
    <text evidence="1">The sequence shown here is derived from an EMBL/GenBank/DDBJ whole genome shotgun (WGS) entry which is preliminary data.</text>
</comment>
<dbReference type="EMBL" id="MFKE01000001">
    <property type="protein sequence ID" value="OGG36060.1"/>
    <property type="molecule type" value="Genomic_DNA"/>
</dbReference>
<sequence>MNIEQSRLYNVAGLDATGKSTLAQELQKTFNGVMTYCPPDWMRPYRSFFNNSTVDLRFLYYALSNVWVDKAIVRPLLEKGGQYVFQDRTWLDTLSAHEDKGASPFWLHLGTKIARKASRPDIAFIIRVDNMVRRQRMMDRGATTPDDLTSLQNQPAMEQNYIRWADRLQWNAVIFDNTHFTPDQARDALAKQINERHP</sequence>
<protein>
    <submittedName>
        <fullName evidence="1">Uncharacterized protein</fullName>
    </submittedName>
</protein>
<dbReference type="InterPro" id="IPR027417">
    <property type="entry name" value="P-loop_NTPase"/>
</dbReference>
<name>A0A1F6BGM1_9BACT</name>
<evidence type="ECO:0000313" key="2">
    <source>
        <dbReference type="Proteomes" id="UP000176186"/>
    </source>
</evidence>
<gene>
    <name evidence="1" type="ORF">A2363_01020</name>
</gene>
<accession>A0A1F6BGM1</accession>
<reference evidence="1 2" key="1">
    <citation type="journal article" date="2016" name="Nat. Commun.">
        <title>Thousands of microbial genomes shed light on interconnected biogeochemical processes in an aquifer system.</title>
        <authorList>
            <person name="Anantharaman K."/>
            <person name="Brown C.T."/>
            <person name="Hug L.A."/>
            <person name="Sharon I."/>
            <person name="Castelle C.J."/>
            <person name="Probst A.J."/>
            <person name="Thomas B.C."/>
            <person name="Singh A."/>
            <person name="Wilkins M.J."/>
            <person name="Karaoz U."/>
            <person name="Brodie E.L."/>
            <person name="Williams K.H."/>
            <person name="Hubbard S.S."/>
            <person name="Banfield J.F."/>
        </authorList>
    </citation>
    <scope>NUCLEOTIDE SEQUENCE [LARGE SCALE GENOMIC DNA]</scope>
</reference>
<dbReference type="Proteomes" id="UP000176186">
    <property type="component" value="Unassembled WGS sequence"/>
</dbReference>